<protein>
    <submittedName>
        <fullName evidence="1">Uncharacterized protein</fullName>
    </submittedName>
</protein>
<sequence length="100" mass="11386">MNGEETEQELLKLKSLLAEISLLASDSSYEDGVALLTEKCKQFKSMLLHVRQNMIDRTDTLHLTLPSNIERYTLHLMSEVDTMRMEGSKADLESISDLLK</sequence>
<keyword evidence="2" id="KW-1185">Reference proteome</keyword>
<proteinExistence type="predicted"/>
<accession>A0ABQ5K0M4</accession>
<organism evidence="1 2">
    <name type="scientific">Aduncisulcus paluster</name>
    <dbReference type="NCBI Taxonomy" id="2918883"/>
    <lineage>
        <taxon>Eukaryota</taxon>
        <taxon>Metamonada</taxon>
        <taxon>Carpediemonas-like organisms</taxon>
        <taxon>Aduncisulcus</taxon>
    </lineage>
</organism>
<comment type="caution">
    <text evidence="1">The sequence shown here is derived from an EMBL/GenBank/DDBJ whole genome shotgun (WGS) entry which is preliminary data.</text>
</comment>
<evidence type="ECO:0000313" key="1">
    <source>
        <dbReference type="EMBL" id="GKT24567.1"/>
    </source>
</evidence>
<evidence type="ECO:0000313" key="2">
    <source>
        <dbReference type="Proteomes" id="UP001057375"/>
    </source>
</evidence>
<reference evidence="1" key="1">
    <citation type="submission" date="2022-03" db="EMBL/GenBank/DDBJ databases">
        <title>Draft genome sequence of Aduncisulcus paluster, a free-living microaerophilic Fornicata.</title>
        <authorList>
            <person name="Yuyama I."/>
            <person name="Kume K."/>
            <person name="Tamura T."/>
            <person name="Inagaki Y."/>
            <person name="Hashimoto T."/>
        </authorList>
    </citation>
    <scope>NUCLEOTIDE SEQUENCE</scope>
    <source>
        <strain evidence="1">NY0171</strain>
    </source>
</reference>
<dbReference type="Proteomes" id="UP001057375">
    <property type="component" value="Unassembled WGS sequence"/>
</dbReference>
<gene>
    <name evidence="1" type="ORF">ADUPG1_012774</name>
</gene>
<name>A0ABQ5K0M4_9EUKA</name>
<dbReference type="EMBL" id="BQXS01012531">
    <property type="protein sequence ID" value="GKT24567.1"/>
    <property type="molecule type" value="Genomic_DNA"/>
</dbReference>